<dbReference type="EMBL" id="CP007139">
    <property type="protein sequence ID" value="AIE85783.1"/>
    <property type="molecule type" value="Genomic_DNA"/>
</dbReference>
<dbReference type="Proteomes" id="UP000027982">
    <property type="component" value="Chromosome"/>
</dbReference>
<sequence length="62" mass="6563">MVLLAAGYAASQLMFFQGRSQPYAEAVDRPPVAYLAGALLLAIVVFGFIPDRESEDAGADDS</sequence>
<feature type="transmembrane region" description="Helical" evidence="1">
    <location>
        <begin position="32"/>
        <end position="49"/>
    </location>
</feature>
<keyword evidence="1" id="KW-0472">Membrane</keyword>
<dbReference type="KEGG" id="fgi:OP10G_2415"/>
<gene>
    <name evidence="2" type="ORF">OP10G_2415</name>
</gene>
<dbReference type="STRING" id="661478.OP10G_2415"/>
<organism evidence="2 3">
    <name type="scientific">Fimbriimonas ginsengisoli Gsoil 348</name>
    <dbReference type="NCBI Taxonomy" id="661478"/>
    <lineage>
        <taxon>Bacteria</taxon>
        <taxon>Bacillati</taxon>
        <taxon>Armatimonadota</taxon>
        <taxon>Fimbriimonadia</taxon>
        <taxon>Fimbriimonadales</taxon>
        <taxon>Fimbriimonadaceae</taxon>
        <taxon>Fimbriimonas</taxon>
    </lineage>
</organism>
<accession>A0A068NQD7</accession>
<proteinExistence type="predicted"/>
<reference evidence="2 3" key="1">
    <citation type="journal article" date="2014" name="PLoS ONE">
        <title>The first complete genome sequence of the class fimbriimonadia in the phylum armatimonadetes.</title>
        <authorList>
            <person name="Hu Z.Y."/>
            <person name="Wang Y.Z."/>
            <person name="Im W.T."/>
            <person name="Wang S.Y."/>
            <person name="Zhao G.P."/>
            <person name="Zheng H.J."/>
            <person name="Quan Z.X."/>
        </authorList>
    </citation>
    <scope>NUCLEOTIDE SEQUENCE [LARGE SCALE GENOMIC DNA]</scope>
    <source>
        <strain evidence="2">Gsoil 348</strain>
    </source>
</reference>
<dbReference type="HOGENOM" id="CLU_2897551_0_0_0"/>
<dbReference type="AlphaFoldDB" id="A0A068NQD7"/>
<protein>
    <submittedName>
        <fullName evidence="2">Uncharacterized protein</fullName>
    </submittedName>
</protein>
<keyword evidence="1" id="KW-0812">Transmembrane</keyword>
<keyword evidence="1" id="KW-1133">Transmembrane helix</keyword>
<evidence type="ECO:0000313" key="2">
    <source>
        <dbReference type="EMBL" id="AIE85783.1"/>
    </source>
</evidence>
<name>A0A068NQD7_FIMGI</name>
<evidence type="ECO:0000313" key="3">
    <source>
        <dbReference type="Proteomes" id="UP000027982"/>
    </source>
</evidence>
<evidence type="ECO:0000256" key="1">
    <source>
        <dbReference type="SAM" id="Phobius"/>
    </source>
</evidence>
<keyword evidence="3" id="KW-1185">Reference proteome</keyword>